<organism evidence="1">
    <name type="scientific">marine sediment metagenome</name>
    <dbReference type="NCBI Taxonomy" id="412755"/>
    <lineage>
        <taxon>unclassified sequences</taxon>
        <taxon>metagenomes</taxon>
        <taxon>ecological metagenomes</taxon>
    </lineage>
</organism>
<dbReference type="AlphaFoldDB" id="X0TCR0"/>
<comment type="caution">
    <text evidence="1">The sequence shown here is derived from an EMBL/GenBank/DDBJ whole genome shotgun (WGS) entry which is preliminary data.</text>
</comment>
<dbReference type="EMBL" id="BARS01018154">
    <property type="protein sequence ID" value="GAF91323.1"/>
    <property type="molecule type" value="Genomic_DNA"/>
</dbReference>
<name>X0TCR0_9ZZZZ</name>
<accession>X0TCR0</accession>
<evidence type="ECO:0000313" key="1">
    <source>
        <dbReference type="EMBL" id="GAF91323.1"/>
    </source>
</evidence>
<feature type="non-terminal residue" evidence="1">
    <location>
        <position position="43"/>
    </location>
</feature>
<sequence>MINTKTGKIDKLIIPVLLKYAPTINKNNKTKARIVKTIAILGK</sequence>
<gene>
    <name evidence="1" type="ORF">S01H1_29584</name>
</gene>
<protein>
    <submittedName>
        <fullName evidence="1">Uncharacterized protein</fullName>
    </submittedName>
</protein>
<reference evidence="1" key="1">
    <citation type="journal article" date="2014" name="Front. Microbiol.">
        <title>High frequency of phylogenetically diverse reductive dehalogenase-homologous genes in deep subseafloor sedimentary metagenomes.</title>
        <authorList>
            <person name="Kawai M."/>
            <person name="Futagami T."/>
            <person name="Toyoda A."/>
            <person name="Takaki Y."/>
            <person name="Nishi S."/>
            <person name="Hori S."/>
            <person name="Arai W."/>
            <person name="Tsubouchi T."/>
            <person name="Morono Y."/>
            <person name="Uchiyama I."/>
            <person name="Ito T."/>
            <person name="Fujiyama A."/>
            <person name="Inagaki F."/>
            <person name="Takami H."/>
        </authorList>
    </citation>
    <scope>NUCLEOTIDE SEQUENCE</scope>
    <source>
        <strain evidence="1">Expedition CK06-06</strain>
    </source>
</reference>
<proteinExistence type="predicted"/>